<proteinExistence type="predicted"/>
<feature type="transmembrane region" description="Helical" evidence="6">
    <location>
        <begin position="358"/>
        <end position="376"/>
    </location>
</feature>
<dbReference type="Pfam" id="PF13567">
    <property type="entry name" value="DUF4131"/>
    <property type="match status" value="1"/>
</dbReference>
<dbReference type="PANTHER" id="PTHR30619">
    <property type="entry name" value="DNA INTERNALIZATION/COMPETENCE PROTEIN COMEC/REC2"/>
    <property type="match status" value="1"/>
</dbReference>
<evidence type="ECO:0000256" key="1">
    <source>
        <dbReference type="ARBA" id="ARBA00004651"/>
    </source>
</evidence>
<evidence type="ECO:0000256" key="5">
    <source>
        <dbReference type="ARBA" id="ARBA00023136"/>
    </source>
</evidence>
<dbReference type="InterPro" id="IPR052159">
    <property type="entry name" value="Competence_DNA_uptake"/>
</dbReference>
<dbReference type="Pfam" id="PF00753">
    <property type="entry name" value="Lactamase_B"/>
    <property type="match status" value="1"/>
</dbReference>
<evidence type="ECO:0000256" key="2">
    <source>
        <dbReference type="ARBA" id="ARBA00022475"/>
    </source>
</evidence>
<evidence type="ECO:0000256" key="6">
    <source>
        <dbReference type="SAM" id="Phobius"/>
    </source>
</evidence>
<evidence type="ECO:0000313" key="9">
    <source>
        <dbReference type="Proteomes" id="UP000427281"/>
    </source>
</evidence>
<feature type="transmembrane region" description="Helical" evidence="6">
    <location>
        <begin position="98"/>
        <end position="119"/>
    </location>
</feature>
<accession>A0A6I6AQ45</accession>
<sequence>MESVSASTRCMVRLICTCPKIQNRNESGKQLMSNSSLERPSVTAERDREVNLFPRSPALTVLLVFTGGIVTDAFYPLPLGDWIWFSGLASLLWCVACYQRRFAISGCLLLILLFCMGGLRHHVFWYSHAPDHISRIFDDGPTTDDTSKLVRVTGIISTMPVTEIADGDEQYNPDAPQQRTMLVLACRKIDTGQNQFPVSGKIQVSIYEPATPGRSVPFSLGDTVTVCGKLTPISGKLNPQDFDFSQYYRKRQIEARLSVKFSEAVSVITPSARWSWSSFRQTLRQKVRDNIIQQTSGETQGIALALLLGDRSELRPETQQKFSRSGLVHFLAISGLHIGFFSLFVWSFCHVLNLPRKVAFGLLVLAIGFYLSIIEIRPPVLRAAFFCLLAVLGLINWRTITTVNLVCVTALVILIINPTDLFDPGTQLSFLAVAAILWTVQQDFYSKPFAQSWIPLRWRILAEDPVLQTPLHKVLIRLFRMFYSVFLVTLMIWLLTAPLVMYYFNLLAPIGLLINTLVFPFLFLVLLLGYLLIFAGPILPWGTHLFGYCFNSSLQLLLSLVDFASQIPGGHYELPSPPAWWLICYYSFILLAVLPVRVTADLFSPAWLRKIRLSLVPCWVLGGLIFPIVNHAEPALKCTIIAVHHGAAILIESPAGPTVLYDAGSLAPVEGTSEIIRKTLLAHGIRRVDLLLLSHADKDHYNAASRLLERGYVRELAFPKSFLDHRQAGTIELSELAEDEGLPMTLVSRGDQLNLGAGVTIQILHPGNAQAFEEDNAASLTVLVSYQGRTILLTGDLEGDGLQALLAQESPGTIDVLLSPHHGSLTANTRELAEWANPDHVIVSGGKPQTIDQLQQVYAPQTRVYSTSTHGALTCSIRHDGKVSVTPYRTQRRLLR</sequence>
<feature type="transmembrane region" description="Helical" evidence="6">
    <location>
        <begin position="611"/>
        <end position="629"/>
    </location>
</feature>
<keyword evidence="2" id="KW-1003">Cell membrane</keyword>
<evidence type="ECO:0000256" key="4">
    <source>
        <dbReference type="ARBA" id="ARBA00022989"/>
    </source>
</evidence>
<feature type="transmembrane region" description="Helical" evidence="6">
    <location>
        <begin position="510"/>
        <end position="533"/>
    </location>
</feature>
<evidence type="ECO:0000313" key="8">
    <source>
        <dbReference type="EMBL" id="QGQ26770.1"/>
    </source>
</evidence>
<dbReference type="Proteomes" id="UP000427281">
    <property type="component" value="Chromosome"/>
</dbReference>
<dbReference type="InterPro" id="IPR025405">
    <property type="entry name" value="DUF4131"/>
</dbReference>
<feature type="transmembrane region" description="Helical" evidence="6">
    <location>
        <begin position="327"/>
        <end position="346"/>
    </location>
</feature>
<keyword evidence="5 6" id="KW-0472">Membrane</keyword>
<gene>
    <name evidence="8" type="ORF">F1728_30650</name>
</gene>
<dbReference type="SUPFAM" id="SSF56281">
    <property type="entry name" value="Metallo-hydrolase/oxidoreductase"/>
    <property type="match status" value="1"/>
</dbReference>
<dbReference type="InterPro" id="IPR001279">
    <property type="entry name" value="Metallo-B-lactamas"/>
</dbReference>
<dbReference type="CDD" id="cd07731">
    <property type="entry name" value="ComA-like_MBL-fold"/>
    <property type="match status" value="1"/>
</dbReference>
<comment type="subcellular location">
    <subcellularLocation>
        <location evidence="1">Cell membrane</location>
        <topology evidence="1">Multi-pass membrane protein</topology>
    </subcellularLocation>
</comment>
<keyword evidence="9" id="KW-1185">Reference proteome</keyword>
<protein>
    <submittedName>
        <fullName evidence="8">DNA internalization-related competence protein ComEC/Rec2</fullName>
    </submittedName>
</protein>
<dbReference type="NCBIfam" id="TIGR00361">
    <property type="entry name" value="ComEC_Rec2"/>
    <property type="match status" value="1"/>
</dbReference>
<dbReference type="SMART" id="SM00849">
    <property type="entry name" value="Lactamase_B"/>
    <property type="match status" value="1"/>
</dbReference>
<dbReference type="InterPro" id="IPR004477">
    <property type="entry name" value="ComEC_N"/>
</dbReference>
<dbReference type="AlphaFoldDB" id="A0A6I6AQ45"/>
<name>A0A6I6AQ45_9PLAN</name>
<evidence type="ECO:0000256" key="3">
    <source>
        <dbReference type="ARBA" id="ARBA00022692"/>
    </source>
</evidence>
<dbReference type="Pfam" id="PF03772">
    <property type="entry name" value="Competence"/>
    <property type="match status" value="1"/>
</dbReference>
<dbReference type="EMBL" id="CP043930">
    <property type="protein sequence ID" value="QGQ26770.1"/>
    <property type="molecule type" value="Genomic_DNA"/>
</dbReference>
<dbReference type="NCBIfam" id="TIGR00360">
    <property type="entry name" value="ComEC_N-term"/>
    <property type="match status" value="1"/>
</dbReference>
<feature type="transmembrane region" description="Helical" evidence="6">
    <location>
        <begin position="383"/>
        <end position="416"/>
    </location>
</feature>
<organism evidence="8 9">
    <name type="scientific">Gimesia benthica</name>
    <dbReference type="NCBI Taxonomy" id="2608982"/>
    <lineage>
        <taxon>Bacteria</taxon>
        <taxon>Pseudomonadati</taxon>
        <taxon>Planctomycetota</taxon>
        <taxon>Planctomycetia</taxon>
        <taxon>Planctomycetales</taxon>
        <taxon>Planctomycetaceae</taxon>
        <taxon>Gimesia</taxon>
    </lineage>
</organism>
<keyword evidence="3 6" id="KW-0812">Transmembrane</keyword>
<dbReference type="Gene3D" id="3.60.15.10">
    <property type="entry name" value="Ribonuclease Z/Hydroxyacylglutathione hydrolase-like"/>
    <property type="match status" value="1"/>
</dbReference>
<feature type="transmembrane region" description="Helical" evidence="6">
    <location>
        <begin position="481"/>
        <end position="504"/>
    </location>
</feature>
<feature type="transmembrane region" description="Helical" evidence="6">
    <location>
        <begin position="58"/>
        <end position="78"/>
    </location>
</feature>
<keyword evidence="4 6" id="KW-1133">Transmembrane helix</keyword>
<dbReference type="InterPro" id="IPR036866">
    <property type="entry name" value="RibonucZ/Hydroxyglut_hydro"/>
</dbReference>
<dbReference type="InterPro" id="IPR035681">
    <property type="entry name" value="ComA-like_MBL"/>
</dbReference>
<dbReference type="GO" id="GO:0030420">
    <property type="term" value="P:establishment of competence for transformation"/>
    <property type="evidence" value="ECO:0007669"/>
    <property type="project" value="InterPro"/>
</dbReference>
<dbReference type="GO" id="GO:0005886">
    <property type="term" value="C:plasma membrane"/>
    <property type="evidence" value="ECO:0007669"/>
    <property type="project" value="UniProtKB-SubCell"/>
</dbReference>
<evidence type="ECO:0000259" key="7">
    <source>
        <dbReference type="SMART" id="SM00849"/>
    </source>
</evidence>
<dbReference type="InterPro" id="IPR004797">
    <property type="entry name" value="Competence_ComEC/Rec2"/>
</dbReference>
<dbReference type="KEGG" id="gim:F1728_30650"/>
<feature type="domain" description="Metallo-beta-lactamase" evidence="7">
    <location>
        <begin position="645"/>
        <end position="847"/>
    </location>
</feature>
<dbReference type="PANTHER" id="PTHR30619:SF1">
    <property type="entry name" value="RECOMBINATION PROTEIN 2"/>
    <property type="match status" value="1"/>
</dbReference>
<reference evidence="8 9" key="1">
    <citation type="submission" date="2019-09" db="EMBL/GenBank/DDBJ databases">
        <title>Gimesia benthica sp. nov., a novel bacterium isolated from deep-sea water of the Northwest Indian Ocean.</title>
        <authorList>
            <person name="Dai X."/>
        </authorList>
    </citation>
    <scope>NUCLEOTIDE SEQUENCE [LARGE SCALE GENOMIC DNA]</scope>
    <source>
        <strain evidence="8 9">E7</strain>
    </source>
</reference>
<feature type="transmembrane region" description="Helical" evidence="6">
    <location>
        <begin position="579"/>
        <end position="599"/>
    </location>
</feature>